<proteinExistence type="predicted"/>
<name>A0A2V3UBQ5_9HYPH</name>
<comment type="caution">
    <text evidence="1">The sequence shown here is derived from an EMBL/GenBank/DDBJ whole genome shotgun (WGS) entry which is preliminary data.</text>
</comment>
<reference evidence="1 2" key="1">
    <citation type="submission" date="2018-05" db="EMBL/GenBank/DDBJ databases">
        <title>Genomic Encyclopedia of Type Strains, Phase IV (KMG-IV): sequencing the most valuable type-strain genomes for metagenomic binning, comparative biology and taxonomic classification.</title>
        <authorList>
            <person name="Goeker M."/>
        </authorList>
    </citation>
    <scope>NUCLEOTIDE SEQUENCE [LARGE SCALE GENOMIC DNA]</scope>
    <source>
        <strain evidence="1 2">DSM 6462</strain>
    </source>
</reference>
<dbReference type="Proteomes" id="UP000248021">
    <property type="component" value="Unassembled WGS sequence"/>
</dbReference>
<evidence type="ECO:0000313" key="2">
    <source>
        <dbReference type="Proteomes" id="UP000248021"/>
    </source>
</evidence>
<gene>
    <name evidence="1" type="ORF">C7450_103158</name>
</gene>
<protein>
    <submittedName>
        <fullName evidence="1">Uncharacterized protein</fullName>
    </submittedName>
</protein>
<keyword evidence="2" id="KW-1185">Reference proteome</keyword>
<evidence type="ECO:0000313" key="1">
    <source>
        <dbReference type="EMBL" id="PXW61641.1"/>
    </source>
</evidence>
<accession>A0A2V3UBQ5</accession>
<sequence>MADIVPIRGMEVRPAGEPDPEMVQILEKLLAQARRGEIAAIGYAVVAPNTEIATGWLGLSGTRYTLGGAIGMLELRYRHALVQG</sequence>
<dbReference type="EMBL" id="QJJK01000003">
    <property type="protein sequence ID" value="PXW61641.1"/>
    <property type="molecule type" value="Genomic_DNA"/>
</dbReference>
<dbReference type="RefSeq" id="WP_110373947.1">
    <property type="nucleotide sequence ID" value="NZ_JAHBRY010000001.1"/>
</dbReference>
<organism evidence="1 2">
    <name type="scientific">Chelatococcus asaccharovorans</name>
    <dbReference type="NCBI Taxonomy" id="28210"/>
    <lineage>
        <taxon>Bacteria</taxon>
        <taxon>Pseudomonadati</taxon>
        <taxon>Pseudomonadota</taxon>
        <taxon>Alphaproteobacteria</taxon>
        <taxon>Hyphomicrobiales</taxon>
        <taxon>Chelatococcaceae</taxon>
        <taxon>Chelatococcus</taxon>
    </lineage>
</organism>
<dbReference type="AlphaFoldDB" id="A0A2V3UBQ5"/>